<evidence type="ECO:0000256" key="7">
    <source>
        <dbReference type="SAM" id="Phobius"/>
    </source>
</evidence>
<dbReference type="GO" id="GO:0016020">
    <property type="term" value="C:membrane"/>
    <property type="evidence" value="ECO:0007669"/>
    <property type="project" value="UniProtKB-SubCell"/>
</dbReference>
<keyword evidence="3 7" id="KW-0812">Transmembrane</keyword>
<feature type="transmembrane region" description="Helical" evidence="7">
    <location>
        <begin position="406"/>
        <end position="428"/>
    </location>
</feature>
<feature type="transmembrane region" description="Helical" evidence="7">
    <location>
        <begin position="476"/>
        <end position="495"/>
    </location>
</feature>
<dbReference type="InterPro" id="IPR002293">
    <property type="entry name" value="AA/rel_permease1"/>
</dbReference>
<protein>
    <recommendedName>
        <fullName evidence="10">APC amino acid permease</fullName>
    </recommendedName>
</protein>
<feature type="transmembrane region" description="Helical" evidence="7">
    <location>
        <begin position="233"/>
        <end position="253"/>
    </location>
</feature>
<feature type="compositionally biased region" description="Basic and acidic residues" evidence="6">
    <location>
        <begin position="519"/>
        <end position="536"/>
    </location>
</feature>
<gene>
    <name evidence="8" type="ORF">CERSUDRAFT_120199</name>
</gene>
<feature type="transmembrane region" description="Helical" evidence="7">
    <location>
        <begin position="45"/>
        <end position="67"/>
    </location>
</feature>
<feature type="transmembrane region" description="Helical" evidence="7">
    <location>
        <begin position="168"/>
        <end position="189"/>
    </location>
</feature>
<dbReference type="PROSITE" id="PS00218">
    <property type="entry name" value="AMINO_ACID_PERMEASE_1"/>
    <property type="match status" value="1"/>
</dbReference>
<dbReference type="STRING" id="914234.M2QYJ5"/>
<feature type="transmembrane region" description="Helical" evidence="7">
    <location>
        <begin position="195"/>
        <end position="212"/>
    </location>
</feature>
<dbReference type="InterPro" id="IPR004840">
    <property type="entry name" value="Amino_acid_permease_CS"/>
</dbReference>
<organism evidence="8 9">
    <name type="scientific">Ceriporiopsis subvermispora (strain B)</name>
    <name type="common">White-rot fungus</name>
    <name type="synonym">Gelatoporia subvermispora</name>
    <dbReference type="NCBI Taxonomy" id="914234"/>
    <lineage>
        <taxon>Eukaryota</taxon>
        <taxon>Fungi</taxon>
        <taxon>Dikarya</taxon>
        <taxon>Basidiomycota</taxon>
        <taxon>Agaricomycotina</taxon>
        <taxon>Agaricomycetes</taxon>
        <taxon>Polyporales</taxon>
        <taxon>Gelatoporiaceae</taxon>
        <taxon>Gelatoporia</taxon>
    </lineage>
</organism>
<keyword evidence="2" id="KW-0813">Transport</keyword>
<evidence type="ECO:0000256" key="5">
    <source>
        <dbReference type="ARBA" id="ARBA00023136"/>
    </source>
</evidence>
<dbReference type="PANTHER" id="PTHR45649:SF6">
    <property type="entry name" value="GABA-SPECIFIC PERMEASE"/>
    <property type="match status" value="1"/>
</dbReference>
<dbReference type="PIRSF" id="PIRSF006060">
    <property type="entry name" value="AA_transporter"/>
    <property type="match status" value="1"/>
</dbReference>
<name>M2QYJ5_CERS8</name>
<dbReference type="Proteomes" id="UP000016930">
    <property type="component" value="Unassembled WGS sequence"/>
</dbReference>
<keyword evidence="9" id="KW-1185">Reference proteome</keyword>
<dbReference type="Gene3D" id="1.20.1740.10">
    <property type="entry name" value="Amino acid/polyamine transporter I"/>
    <property type="match status" value="1"/>
</dbReference>
<evidence type="ECO:0008006" key="10">
    <source>
        <dbReference type="Google" id="ProtNLM"/>
    </source>
</evidence>
<feature type="transmembrane region" description="Helical" evidence="7">
    <location>
        <begin position="318"/>
        <end position="341"/>
    </location>
</feature>
<dbReference type="HOGENOM" id="CLU_004495_0_3_1"/>
<dbReference type="GO" id="GO:0006865">
    <property type="term" value="P:amino acid transport"/>
    <property type="evidence" value="ECO:0007669"/>
    <property type="project" value="InterPro"/>
</dbReference>
<keyword evidence="5 7" id="KW-0472">Membrane</keyword>
<proteinExistence type="predicted"/>
<feature type="region of interest" description="Disordered" evidence="6">
    <location>
        <begin position="516"/>
        <end position="536"/>
    </location>
</feature>
<dbReference type="GO" id="GO:0022857">
    <property type="term" value="F:transmembrane transporter activity"/>
    <property type="evidence" value="ECO:0007669"/>
    <property type="project" value="InterPro"/>
</dbReference>
<dbReference type="Pfam" id="PF13520">
    <property type="entry name" value="AA_permease_2"/>
    <property type="match status" value="1"/>
</dbReference>
<keyword evidence="4 7" id="KW-1133">Transmembrane helix</keyword>
<evidence type="ECO:0000256" key="6">
    <source>
        <dbReference type="SAM" id="MobiDB-lite"/>
    </source>
</evidence>
<dbReference type="AlphaFoldDB" id="M2QYJ5"/>
<evidence type="ECO:0000256" key="1">
    <source>
        <dbReference type="ARBA" id="ARBA00004141"/>
    </source>
</evidence>
<reference evidence="8 9" key="1">
    <citation type="journal article" date="2012" name="Proc. Natl. Acad. Sci. U.S.A.">
        <title>Comparative genomics of Ceriporiopsis subvermispora and Phanerochaete chrysosporium provide insight into selective ligninolysis.</title>
        <authorList>
            <person name="Fernandez-Fueyo E."/>
            <person name="Ruiz-Duenas F.J."/>
            <person name="Ferreira P."/>
            <person name="Floudas D."/>
            <person name="Hibbett D.S."/>
            <person name="Canessa P."/>
            <person name="Larrondo L.F."/>
            <person name="James T.Y."/>
            <person name="Seelenfreund D."/>
            <person name="Lobos S."/>
            <person name="Polanco R."/>
            <person name="Tello M."/>
            <person name="Honda Y."/>
            <person name="Watanabe T."/>
            <person name="Watanabe T."/>
            <person name="Ryu J.S."/>
            <person name="Kubicek C.P."/>
            <person name="Schmoll M."/>
            <person name="Gaskell J."/>
            <person name="Hammel K.E."/>
            <person name="St John F.J."/>
            <person name="Vanden Wymelenberg A."/>
            <person name="Sabat G."/>
            <person name="Splinter BonDurant S."/>
            <person name="Syed K."/>
            <person name="Yadav J.S."/>
            <person name="Doddapaneni H."/>
            <person name="Subramanian V."/>
            <person name="Lavin J.L."/>
            <person name="Oguiza J.A."/>
            <person name="Perez G."/>
            <person name="Pisabarro A.G."/>
            <person name="Ramirez L."/>
            <person name="Santoyo F."/>
            <person name="Master E."/>
            <person name="Coutinho P.M."/>
            <person name="Henrissat B."/>
            <person name="Lombard V."/>
            <person name="Magnuson J.K."/>
            <person name="Kuees U."/>
            <person name="Hori C."/>
            <person name="Igarashi K."/>
            <person name="Samejima M."/>
            <person name="Held B.W."/>
            <person name="Barry K.W."/>
            <person name="LaButti K.M."/>
            <person name="Lapidus A."/>
            <person name="Lindquist E.A."/>
            <person name="Lucas S.M."/>
            <person name="Riley R."/>
            <person name="Salamov A.A."/>
            <person name="Hoffmeister D."/>
            <person name="Schwenk D."/>
            <person name="Hadar Y."/>
            <person name="Yarden O."/>
            <person name="de Vries R.P."/>
            <person name="Wiebenga A."/>
            <person name="Stenlid J."/>
            <person name="Eastwood D."/>
            <person name="Grigoriev I.V."/>
            <person name="Berka R.M."/>
            <person name="Blanchette R.A."/>
            <person name="Kersten P."/>
            <person name="Martinez A.T."/>
            <person name="Vicuna R."/>
            <person name="Cullen D."/>
        </authorList>
    </citation>
    <scope>NUCLEOTIDE SEQUENCE [LARGE SCALE GENOMIC DNA]</scope>
    <source>
        <strain evidence="8 9">B</strain>
    </source>
</reference>
<comment type="subcellular location">
    <subcellularLocation>
        <location evidence="1">Membrane</location>
        <topology evidence="1">Multi-pass membrane protein</topology>
    </subcellularLocation>
</comment>
<evidence type="ECO:0000256" key="2">
    <source>
        <dbReference type="ARBA" id="ARBA00022448"/>
    </source>
</evidence>
<evidence type="ECO:0000256" key="4">
    <source>
        <dbReference type="ARBA" id="ARBA00022989"/>
    </source>
</evidence>
<feature type="transmembrane region" description="Helical" evidence="7">
    <location>
        <begin position="440"/>
        <end position="464"/>
    </location>
</feature>
<evidence type="ECO:0000256" key="3">
    <source>
        <dbReference type="ARBA" id="ARBA00022692"/>
    </source>
</evidence>
<feature type="transmembrane region" description="Helical" evidence="7">
    <location>
        <begin position="131"/>
        <end position="156"/>
    </location>
</feature>
<dbReference type="EMBL" id="KB445826">
    <property type="protein sequence ID" value="EMD30987.1"/>
    <property type="molecule type" value="Genomic_DNA"/>
</dbReference>
<sequence>MPVRGSNASNEKTVTTRAAPDPDTALLSRLGYKQEFKRVFTPLEVFGLAFTFVCPYPAIVSVIGFALPNGGPRALVWGWATCAFAVMFIGLTLAELGSALPTSGGLYYWTYTYASPRWRRVLSWLVGYSNIIAYVAGLAAIDWFCAVEIMAGVSIGTGRFMPTLRQTYGVFAAIIFCHGLIGSLAPNIIAYLQKILVYVNVLLCVAIVVALPSATPREFMNTPTYALTGYANLYGWPEGWGFILSFLAPLWTIGAFDAAVHISEEASNAATVVPWAMIISSGAAGVLGFGINVAIAFCMGTNIDEIMSNPIGQPMASIFVNSFGQRGALVFLSFAIMTQFFVGANNLIVSSRLVFAFSRDSALPFSSVLYQLHPRTHTPMRGAWACAGVALLIGLLALEGPTASSAIFGLSMAGLYMSWCIPVASRFLGGKKWVPGPFSLGIWGMPVAAVAVAWMSLAVVIFAFPTTPGPTGSDMNYMVVVFGGWIALCLGYYYCPVYGGFYWFTGPRSNIETDVMESSAKDDEATGGEGSEKASL</sequence>
<accession>M2QYJ5</accession>
<dbReference type="PANTHER" id="PTHR45649">
    <property type="entry name" value="AMINO-ACID PERMEASE BAT1"/>
    <property type="match status" value="1"/>
</dbReference>
<evidence type="ECO:0000313" key="8">
    <source>
        <dbReference type="EMBL" id="EMD30987.1"/>
    </source>
</evidence>
<evidence type="ECO:0000313" key="9">
    <source>
        <dbReference type="Proteomes" id="UP000016930"/>
    </source>
</evidence>
<feature type="transmembrane region" description="Helical" evidence="7">
    <location>
        <begin position="273"/>
        <end position="297"/>
    </location>
</feature>
<feature type="transmembrane region" description="Helical" evidence="7">
    <location>
        <begin position="382"/>
        <end position="400"/>
    </location>
</feature>
<dbReference type="OrthoDB" id="4476201at2759"/>